<keyword evidence="3" id="KW-0378">Hydrolase</keyword>
<dbReference type="GO" id="GO:0008234">
    <property type="term" value="F:cysteine-type peptidase activity"/>
    <property type="evidence" value="ECO:0007669"/>
    <property type="project" value="UniProtKB-KW"/>
</dbReference>
<sequence>MYLFRTLFAILFVALSVFPLKAQDRNWAQVRIPVACIRDCKSHASEMTSQVIMGTPLLILEEDEEWIKIEAPDGYEGYINISGLSRKSEPQINEWRSSERLVVTSRTEAKVYSSPSEPSARTVISELVLSSIVEGKMSDGPFCEVVLPDGRKGYVASSYVIPAEQWASRSLDVDSILETAYWLMGAPYLWGACSTKSVDCSGLVRVAYFDRGILILRDARQQIGIGRRIEPTDIDSLRRGDLLFFSNTPEGRISHVAIYDSDGKYIHSSGLVKTNQMNADDPDFGKRCYRGASRIAGMEDTDGIVRVINHPWYFDRSPSAL</sequence>
<evidence type="ECO:0000256" key="1">
    <source>
        <dbReference type="ARBA" id="ARBA00007074"/>
    </source>
</evidence>
<comment type="similarity">
    <text evidence="1">Belongs to the peptidase C40 family.</text>
</comment>
<dbReference type="EMBL" id="PUEC01000004">
    <property type="protein sequence ID" value="PWB03653.1"/>
    <property type="molecule type" value="Genomic_DNA"/>
</dbReference>
<organism evidence="6 7">
    <name type="scientific">Duncaniella muris</name>
    <dbReference type="NCBI Taxonomy" id="2094150"/>
    <lineage>
        <taxon>Bacteria</taxon>
        <taxon>Pseudomonadati</taxon>
        <taxon>Bacteroidota</taxon>
        <taxon>Bacteroidia</taxon>
        <taxon>Bacteroidales</taxon>
        <taxon>Muribaculaceae</taxon>
        <taxon>Duncaniella</taxon>
    </lineage>
</organism>
<dbReference type="Pfam" id="PF00877">
    <property type="entry name" value="NLPC_P60"/>
    <property type="match status" value="1"/>
</dbReference>
<evidence type="ECO:0000313" key="7">
    <source>
        <dbReference type="Proteomes" id="UP000244905"/>
    </source>
</evidence>
<comment type="caution">
    <text evidence="6">The sequence shown here is derived from an EMBL/GenBank/DDBJ whole genome shotgun (WGS) entry which is preliminary data.</text>
</comment>
<dbReference type="SUPFAM" id="SSF54001">
    <property type="entry name" value="Cysteine proteinases"/>
    <property type="match status" value="1"/>
</dbReference>
<dbReference type="Proteomes" id="UP000244905">
    <property type="component" value="Unassembled WGS sequence"/>
</dbReference>
<dbReference type="GeneID" id="82525272"/>
<gene>
    <name evidence="6" type="ORF">C5O23_02775</name>
</gene>
<dbReference type="GO" id="GO:0006508">
    <property type="term" value="P:proteolysis"/>
    <property type="evidence" value="ECO:0007669"/>
    <property type="project" value="UniProtKB-KW"/>
</dbReference>
<name>A0A2V1IQE8_9BACT</name>
<dbReference type="Pfam" id="PF18348">
    <property type="entry name" value="SH3_16"/>
    <property type="match status" value="1"/>
</dbReference>
<accession>A0A2V1IQE8</accession>
<dbReference type="PANTHER" id="PTHR47053">
    <property type="entry name" value="MUREIN DD-ENDOPEPTIDASE MEPH-RELATED"/>
    <property type="match status" value="1"/>
</dbReference>
<proteinExistence type="inferred from homology"/>
<keyword evidence="4" id="KW-0788">Thiol protease</keyword>
<dbReference type="InterPro" id="IPR038765">
    <property type="entry name" value="Papain-like_cys_pep_sf"/>
</dbReference>
<dbReference type="PANTHER" id="PTHR47053:SF1">
    <property type="entry name" value="MUREIN DD-ENDOPEPTIDASE MEPH-RELATED"/>
    <property type="match status" value="1"/>
</dbReference>
<keyword evidence="7" id="KW-1185">Reference proteome</keyword>
<dbReference type="Gene3D" id="3.90.1720.10">
    <property type="entry name" value="endopeptidase domain like (from Nostoc punctiforme)"/>
    <property type="match status" value="1"/>
</dbReference>
<dbReference type="InterPro" id="IPR041382">
    <property type="entry name" value="SH3_16"/>
</dbReference>
<dbReference type="Gene3D" id="2.30.30.40">
    <property type="entry name" value="SH3 Domains"/>
    <property type="match status" value="2"/>
</dbReference>
<evidence type="ECO:0000256" key="3">
    <source>
        <dbReference type="ARBA" id="ARBA00022801"/>
    </source>
</evidence>
<dbReference type="RefSeq" id="WP_107031435.1">
    <property type="nucleotide sequence ID" value="NZ_PUEC01000004.1"/>
</dbReference>
<evidence type="ECO:0000256" key="4">
    <source>
        <dbReference type="ARBA" id="ARBA00022807"/>
    </source>
</evidence>
<protein>
    <recommendedName>
        <fullName evidence="5">NlpC/P60 domain-containing protein</fullName>
    </recommendedName>
</protein>
<dbReference type="PROSITE" id="PS51935">
    <property type="entry name" value="NLPC_P60"/>
    <property type="match status" value="1"/>
</dbReference>
<keyword evidence="2" id="KW-0645">Protease</keyword>
<feature type="domain" description="NlpC/P60" evidence="5">
    <location>
        <begin position="170"/>
        <end position="296"/>
    </location>
</feature>
<dbReference type="InterPro" id="IPR000064">
    <property type="entry name" value="NLP_P60_dom"/>
</dbReference>
<evidence type="ECO:0000313" key="6">
    <source>
        <dbReference type="EMBL" id="PWB03653.1"/>
    </source>
</evidence>
<dbReference type="InterPro" id="IPR051202">
    <property type="entry name" value="Peptidase_C40"/>
</dbReference>
<evidence type="ECO:0000256" key="2">
    <source>
        <dbReference type="ARBA" id="ARBA00022670"/>
    </source>
</evidence>
<dbReference type="AlphaFoldDB" id="A0A2V1IQE8"/>
<reference evidence="7" key="1">
    <citation type="submission" date="2018-02" db="EMBL/GenBank/DDBJ databases">
        <authorList>
            <person name="Clavel T."/>
            <person name="Strowig T."/>
        </authorList>
    </citation>
    <scope>NUCLEOTIDE SEQUENCE [LARGE SCALE GENOMIC DNA]</scope>
    <source>
        <strain evidence="7">DSM 103720</strain>
    </source>
</reference>
<evidence type="ECO:0000259" key="5">
    <source>
        <dbReference type="PROSITE" id="PS51935"/>
    </source>
</evidence>